<evidence type="ECO:0000313" key="12">
    <source>
        <dbReference type="EMBL" id="KCW67259.1"/>
    </source>
</evidence>
<dbReference type="Gene3D" id="2.90.10.10">
    <property type="entry name" value="Bulb-type lectin domain"/>
    <property type="match status" value="1"/>
</dbReference>
<sequence length="531" mass="59519">MADPPIFSSFCTSIVVLAIKEGETLVSQGRKFKLGFFSAGSSKNSFPGIWFVVSPETVVWVTNRNNPLIDSNGTLEMSNAGELVLLNQSKSVIWSTNSTKVLGNPVAQLLDCGNLMLRESNNLGSVDYSWQRFDHPSNTLLVGMTAGWNVRTGLEHHLTSWRSTDDPSPGDYTYRYKIDRLPQLEIVRKDSVKVYRAGPWDGVEFGGLFMEGNTIINPIFVYNTTDACFAFETLKDDSTAKVILSPDGFTQCHLLKSGSTEWYLMYSLPHDPCDTYGQCGKNGVCRINQSPRCLCLQGFTPKSQEERDVPNSTYGCRRRIPLNCSRRDFMKLSQVKLPDLVDFQLFKNLSHEECKIECLKNCSCTGYANSDLRGAGCLMWFGDLIDIKEIDMDSIRSPSKKLVTIIVASAISGLLLVGMVLGIIWKRRMKRRGELNTFLLHHVIKFRIDLFFLTLCGTDDVDLPLYDFATIAIATNHLSQTNKLGASGFGSAYKVISYKSINSNNNRRGKLNTINSPRRNIRHFYASRGSQ</sequence>
<dbReference type="Pfam" id="PF08276">
    <property type="entry name" value="PAN_2"/>
    <property type="match status" value="1"/>
</dbReference>
<dbReference type="EMBL" id="KK198758">
    <property type="protein sequence ID" value="KCW67259.1"/>
    <property type="molecule type" value="Genomic_DNA"/>
</dbReference>
<evidence type="ECO:0000256" key="5">
    <source>
        <dbReference type="ARBA" id="ARBA00047899"/>
    </source>
</evidence>
<dbReference type="STRING" id="71139.A0A059BMJ5"/>
<evidence type="ECO:0000256" key="8">
    <source>
        <dbReference type="SAM" id="Phobius"/>
    </source>
</evidence>
<dbReference type="SUPFAM" id="SSF51110">
    <property type="entry name" value="alpha-D-mannose-specific plant lectins"/>
    <property type="match status" value="1"/>
</dbReference>
<feature type="domain" description="EGF-like" evidence="9">
    <location>
        <begin position="269"/>
        <end position="305"/>
    </location>
</feature>
<dbReference type="GO" id="GO:0048544">
    <property type="term" value="P:recognition of pollen"/>
    <property type="evidence" value="ECO:0007669"/>
    <property type="project" value="InterPro"/>
</dbReference>
<feature type="domain" description="Bulb-type lectin" evidence="10">
    <location>
        <begin position="10"/>
        <end position="130"/>
    </location>
</feature>
<dbReference type="PANTHER" id="PTHR32444">
    <property type="entry name" value="BULB-TYPE LECTIN DOMAIN-CONTAINING PROTEIN"/>
    <property type="match status" value="1"/>
</dbReference>
<evidence type="ECO:0000259" key="9">
    <source>
        <dbReference type="PROSITE" id="PS50026"/>
    </source>
</evidence>
<evidence type="ECO:0000256" key="3">
    <source>
        <dbReference type="ARBA" id="ARBA00023157"/>
    </source>
</evidence>
<feature type="domain" description="Apple" evidence="11">
    <location>
        <begin position="324"/>
        <end position="403"/>
    </location>
</feature>
<dbReference type="EC" id="2.7.11.1" evidence="1"/>
<comment type="catalytic activity">
    <reaction evidence="5">
        <text>L-threonyl-[protein] + ATP = O-phospho-L-threonyl-[protein] + ADP + H(+)</text>
        <dbReference type="Rhea" id="RHEA:46608"/>
        <dbReference type="Rhea" id="RHEA-COMP:11060"/>
        <dbReference type="Rhea" id="RHEA-COMP:11605"/>
        <dbReference type="ChEBI" id="CHEBI:15378"/>
        <dbReference type="ChEBI" id="CHEBI:30013"/>
        <dbReference type="ChEBI" id="CHEBI:30616"/>
        <dbReference type="ChEBI" id="CHEBI:61977"/>
        <dbReference type="ChEBI" id="CHEBI:456216"/>
        <dbReference type="EC" id="2.7.11.1"/>
    </reaction>
</comment>
<dbReference type="SMART" id="SM00473">
    <property type="entry name" value="PAN_AP"/>
    <property type="match status" value="1"/>
</dbReference>
<evidence type="ECO:0000256" key="2">
    <source>
        <dbReference type="ARBA" id="ARBA00022729"/>
    </source>
</evidence>
<feature type="transmembrane region" description="Helical" evidence="8">
    <location>
        <begin position="402"/>
        <end position="425"/>
    </location>
</feature>
<keyword evidence="7" id="KW-0245">EGF-like domain</keyword>
<comment type="catalytic activity">
    <reaction evidence="6">
        <text>L-seryl-[protein] + ATP = O-phospho-L-seryl-[protein] + ADP + H(+)</text>
        <dbReference type="Rhea" id="RHEA:17989"/>
        <dbReference type="Rhea" id="RHEA-COMP:9863"/>
        <dbReference type="Rhea" id="RHEA-COMP:11604"/>
        <dbReference type="ChEBI" id="CHEBI:15378"/>
        <dbReference type="ChEBI" id="CHEBI:29999"/>
        <dbReference type="ChEBI" id="CHEBI:30616"/>
        <dbReference type="ChEBI" id="CHEBI:83421"/>
        <dbReference type="ChEBI" id="CHEBI:456216"/>
        <dbReference type="EC" id="2.7.11.1"/>
    </reaction>
</comment>
<dbReference type="CDD" id="cd00028">
    <property type="entry name" value="B_lectin"/>
    <property type="match status" value="1"/>
</dbReference>
<dbReference type="Pfam" id="PF00954">
    <property type="entry name" value="S_locus_glycop"/>
    <property type="match status" value="1"/>
</dbReference>
<evidence type="ECO:0000259" key="11">
    <source>
        <dbReference type="PROSITE" id="PS50948"/>
    </source>
</evidence>
<dbReference type="PROSITE" id="PS50948">
    <property type="entry name" value="PAN"/>
    <property type="match status" value="1"/>
</dbReference>
<organism evidence="12">
    <name type="scientific">Eucalyptus grandis</name>
    <name type="common">Flooded gum</name>
    <dbReference type="NCBI Taxonomy" id="71139"/>
    <lineage>
        <taxon>Eukaryota</taxon>
        <taxon>Viridiplantae</taxon>
        <taxon>Streptophyta</taxon>
        <taxon>Embryophyta</taxon>
        <taxon>Tracheophyta</taxon>
        <taxon>Spermatophyta</taxon>
        <taxon>Magnoliopsida</taxon>
        <taxon>eudicotyledons</taxon>
        <taxon>Gunneridae</taxon>
        <taxon>Pentapetalae</taxon>
        <taxon>rosids</taxon>
        <taxon>malvids</taxon>
        <taxon>Myrtales</taxon>
        <taxon>Myrtaceae</taxon>
        <taxon>Myrtoideae</taxon>
        <taxon>Eucalypteae</taxon>
        <taxon>Eucalyptus</taxon>
    </lineage>
</organism>
<dbReference type="AlphaFoldDB" id="A0A059BMJ5"/>
<dbReference type="InterPro" id="IPR003609">
    <property type="entry name" value="Pan_app"/>
</dbReference>
<dbReference type="InParanoid" id="A0A059BMJ5"/>
<proteinExistence type="predicted"/>
<evidence type="ECO:0000256" key="4">
    <source>
        <dbReference type="ARBA" id="ARBA00023180"/>
    </source>
</evidence>
<reference evidence="12" key="1">
    <citation type="submission" date="2013-07" db="EMBL/GenBank/DDBJ databases">
        <title>The genome of Eucalyptus grandis.</title>
        <authorList>
            <person name="Schmutz J."/>
            <person name="Hayes R."/>
            <person name="Myburg A."/>
            <person name="Tuskan G."/>
            <person name="Grattapaglia D."/>
            <person name="Rokhsar D.S."/>
        </authorList>
    </citation>
    <scope>NUCLEOTIDE SEQUENCE</scope>
    <source>
        <tissue evidence="12">Leaf extractions</tissue>
    </source>
</reference>
<dbReference type="Gramene" id="KCW67259">
    <property type="protein sequence ID" value="KCW67259"/>
    <property type="gene ID" value="EUGRSUZ_F01054"/>
</dbReference>
<dbReference type="SMART" id="SM00108">
    <property type="entry name" value="B_lectin"/>
    <property type="match status" value="1"/>
</dbReference>
<dbReference type="PROSITE" id="PS50927">
    <property type="entry name" value="BULB_LECTIN"/>
    <property type="match status" value="1"/>
</dbReference>
<name>A0A059BMJ5_EUCGR</name>
<protein>
    <recommendedName>
        <fullName evidence="1">non-specific serine/threonine protein kinase</fullName>
        <ecNumber evidence="1">2.7.11.1</ecNumber>
    </recommendedName>
</protein>
<dbReference type="InterPro" id="IPR000858">
    <property type="entry name" value="S_locus_glycoprot_dom"/>
</dbReference>
<keyword evidence="8" id="KW-0812">Transmembrane</keyword>
<accession>A0A059BMJ5</accession>
<gene>
    <name evidence="12" type="ORF">EUGRSUZ_F01054</name>
</gene>
<dbReference type="eggNOG" id="ENOG502QSWF">
    <property type="taxonomic scope" value="Eukaryota"/>
</dbReference>
<evidence type="ECO:0000256" key="7">
    <source>
        <dbReference type="PROSITE-ProRule" id="PRU00076"/>
    </source>
</evidence>
<dbReference type="InterPro" id="IPR036426">
    <property type="entry name" value="Bulb-type_lectin_dom_sf"/>
</dbReference>
<comment type="caution">
    <text evidence="7">Lacks conserved residue(s) required for the propagation of feature annotation.</text>
</comment>
<evidence type="ECO:0000256" key="1">
    <source>
        <dbReference type="ARBA" id="ARBA00012513"/>
    </source>
</evidence>
<keyword evidence="3" id="KW-1015">Disulfide bond</keyword>
<dbReference type="InterPro" id="IPR000742">
    <property type="entry name" value="EGF"/>
</dbReference>
<keyword evidence="2" id="KW-0732">Signal</keyword>
<keyword evidence="8" id="KW-1133">Transmembrane helix</keyword>
<evidence type="ECO:0000259" key="10">
    <source>
        <dbReference type="PROSITE" id="PS50927"/>
    </source>
</evidence>
<dbReference type="CDD" id="cd00054">
    <property type="entry name" value="EGF_CA"/>
    <property type="match status" value="1"/>
</dbReference>
<dbReference type="CDD" id="cd01098">
    <property type="entry name" value="PAN_AP_plant"/>
    <property type="match status" value="1"/>
</dbReference>
<keyword evidence="8" id="KW-0472">Membrane</keyword>
<keyword evidence="4" id="KW-0325">Glycoprotein</keyword>
<dbReference type="GO" id="GO:0004674">
    <property type="term" value="F:protein serine/threonine kinase activity"/>
    <property type="evidence" value="ECO:0007669"/>
    <property type="project" value="UniProtKB-EC"/>
</dbReference>
<dbReference type="PROSITE" id="PS50026">
    <property type="entry name" value="EGF_3"/>
    <property type="match status" value="1"/>
</dbReference>
<dbReference type="PANTHER" id="PTHR32444:SF118">
    <property type="entry name" value="OS09G0551150 PROTEIN"/>
    <property type="match status" value="1"/>
</dbReference>
<dbReference type="InterPro" id="IPR001480">
    <property type="entry name" value="Bulb-type_lectin_dom"/>
</dbReference>
<dbReference type="Pfam" id="PF01453">
    <property type="entry name" value="B_lectin"/>
    <property type="match status" value="1"/>
</dbReference>
<evidence type="ECO:0000256" key="6">
    <source>
        <dbReference type="ARBA" id="ARBA00048679"/>
    </source>
</evidence>